<keyword evidence="1" id="KW-0472">Membrane</keyword>
<evidence type="ECO:0000256" key="1">
    <source>
        <dbReference type="SAM" id="Phobius"/>
    </source>
</evidence>
<evidence type="ECO:0000313" key="4">
    <source>
        <dbReference type="Proteomes" id="UP000285844"/>
    </source>
</evidence>
<gene>
    <name evidence="3" type="ORF">DW858_01020</name>
</gene>
<feature type="chain" id="PRO_5019227860" evidence="2">
    <location>
        <begin position="30"/>
        <end position="404"/>
    </location>
</feature>
<accession>A0A413Z2C1</accession>
<name>A0A413Z2C1_9FIRM</name>
<evidence type="ECO:0000256" key="2">
    <source>
        <dbReference type="SAM" id="SignalP"/>
    </source>
</evidence>
<reference evidence="3 4" key="1">
    <citation type="submission" date="2018-08" db="EMBL/GenBank/DDBJ databases">
        <title>A genome reference for cultivated species of the human gut microbiota.</title>
        <authorList>
            <person name="Zou Y."/>
            <person name="Xue W."/>
            <person name="Luo G."/>
        </authorList>
    </citation>
    <scope>NUCLEOTIDE SEQUENCE [LARGE SCALE GENOMIC DNA]</scope>
    <source>
        <strain evidence="3 4">AM37-3BH</strain>
    </source>
</reference>
<proteinExistence type="predicted"/>
<feature type="transmembrane region" description="Helical" evidence="1">
    <location>
        <begin position="379"/>
        <end position="399"/>
    </location>
</feature>
<dbReference type="EMBL" id="QSHM01000001">
    <property type="protein sequence ID" value="RHC15454.1"/>
    <property type="molecule type" value="Genomic_DNA"/>
</dbReference>
<keyword evidence="1" id="KW-0812">Transmembrane</keyword>
<protein>
    <submittedName>
        <fullName evidence="3">Uncharacterized protein</fullName>
    </submittedName>
</protein>
<dbReference type="RefSeq" id="WP_118009427.1">
    <property type="nucleotide sequence ID" value="NZ_QRWW01000001.1"/>
</dbReference>
<keyword evidence="1" id="KW-1133">Transmembrane helix</keyword>
<organism evidence="3 4">
    <name type="scientific">Lachnospira eligens</name>
    <dbReference type="NCBI Taxonomy" id="39485"/>
    <lineage>
        <taxon>Bacteria</taxon>
        <taxon>Bacillati</taxon>
        <taxon>Bacillota</taxon>
        <taxon>Clostridia</taxon>
        <taxon>Lachnospirales</taxon>
        <taxon>Lachnospiraceae</taxon>
        <taxon>Lachnospira</taxon>
    </lineage>
</organism>
<feature type="signal peptide" evidence="2">
    <location>
        <begin position="1"/>
        <end position="29"/>
    </location>
</feature>
<dbReference type="Proteomes" id="UP000285844">
    <property type="component" value="Unassembled WGS sequence"/>
</dbReference>
<evidence type="ECO:0000313" key="3">
    <source>
        <dbReference type="EMBL" id="RHC15454.1"/>
    </source>
</evidence>
<comment type="caution">
    <text evidence="3">The sequence shown here is derived from an EMBL/GenBank/DDBJ whole genome shotgun (WGS) entry which is preliminary data.</text>
</comment>
<dbReference type="AlphaFoldDB" id="A0A413Z2C1"/>
<sequence length="404" mass="43089">MIKKQLVKRITTAVVAGLLSVMMVMPVMAKGKQDDGLIHPWGSESGTCEEALNYASTVTMDAAKYGKSYDLSVTFDYNGKYPGSYPKLLGLDSTENVIKALGNSYKQGAKVEIMGMVTIKKTDGEAKNQELEFNVSGVKAGDNIKVIDRNWAAGYGVSNEDVINVYDTEVTDGKVVVTLDVVGNQKDVTAGGKVYKTILSNSITFVKMTSESQDNSADVSEKSPEFSEDAKIVDADGKEVGSKNVVASTENLSEAQVTEVKEKLAANNVVINDNSIVDYVDISLVDNSGNVVKLENGSVVITIPAKENVSADKYTVKVYHIKADGSMEEVPAELTSEGVKITATSFSPYVVVYSEKSADIAQESEKTDAEIKTGDAHNALVYAIVAVVAVLAGGACVLVKTKRA</sequence>
<keyword evidence="2" id="KW-0732">Signal</keyword>